<evidence type="ECO:0000256" key="2">
    <source>
        <dbReference type="ARBA" id="ARBA00009810"/>
    </source>
</evidence>
<keyword evidence="9" id="KW-0406">Ion transport</keyword>
<evidence type="ECO:0000256" key="16">
    <source>
        <dbReference type="SAM" id="SignalP"/>
    </source>
</evidence>
<evidence type="ECO:0000256" key="10">
    <source>
        <dbReference type="ARBA" id="ARBA00023077"/>
    </source>
</evidence>
<keyword evidence="12 19" id="KW-0675">Receptor</keyword>
<keyword evidence="3 14" id="KW-0813">Transport</keyword>
<dbReference type="AlphaFoldDB" id="A0AB39KT83"/>
<dbReference type="InterPro" id="IPR039426">
    <property type="entry name" value="TonB-dep_rcpt-like"/>
</dbReference>
<dbReference type="InterPro" id="IPR012910">
    <property type="entry name" value="Plug_dom"/>
</dbReference>
<evidence type="ECO:0000256" key="8">
    <source>
        <dbReference type="ARBA" id="ARBA00023004"/>
    </source>
</evidence>
<proteinExistence type="inferred from homology"/>
<feature type="chain" id="PRO_5044275019" evidence="16">
    <location>
        <begin position="23"/>
        <end position="686"/>
    </location>
</feature>
<dbReference type="PROSITE" id="PS52016">
    <property type="entry name" value="TONB_DEPENDENT_REC_3"/>
    <property type="match status" value="1"/>
</dbReference>
<evidence type="ECO:0000259" key="18">
    <source>
        <dbReference type="Pfam" id="PF07715"/>
    </source>
</evidence>
<dbReference type="InterPro" id="IPR000531">
    <property type="entry name" value="Beta-barrel_TonB"/>
</dbReference>
<dbReference type="CDD" id="cd01347">
    <property type="entry name" value="ligand_gated_channel"/>
    <property type="match status" value="1"/>
</dbReference>
<keyword evidence="5" id="KW-0410">Iron transport</keyword>
<accession>A0AB39KT83</accession>
<evidence type="ECO:0000256" key="9">
    <source>
        <dbReference type="ARBA" id="ARBA00023065"/>
    </source>
</evidence>
<dbReference type="PANTHER" id="PTHR32552">
    <property type="entry name" value="FERRICHROME IRON RECEPTOR-RELATED"/>
    <property type="match status" value="1"/>
</dbReference>
<dbReference type="InterPro" id="IPR036942">
    <property type="entry name" value="Beta-barrel_TonB_sf"/>
</dbReference>
<feature type="signal peptide" evidence="16">
    <location>
        <begin position="1"/>
        <end position="22"/>
    </location>
</feature>
<dbReference type="InterPro" id="IPR010105">
    <property type="entry name" value="TonB_sidphr_rcpt"/>
</dbReference>
<comment type="similarity">
    <text evidence="2 14 15">Belongs to the TonB-dependent receptor family.</text>
</comment>
<evidence type="ECO:0000256" key="13">
    <source>
        <dbReference type="ARBA" id="ARBA00023237"/>
    </source>
</evidence>
<dbReference type="SUPFAM" id="SSF56935">
    <property type="entry name" value="Porins"/>
    <property type="match status" value="1"/>
</dbReference>
<dbReference type="NCBIfam" id="TIGR01783">
    <property type="entry name" value="TonB-siderophor"/>
    <property type="match status" value="1"/>
</dbReference>
<evidence type="ECO:0000256" key="14">
    <source>
        <dbReference type="PROSITE-ProRule" id="PRU01360"/>
    </source>
</evidence>
<keyword evidence="4 14" id="KW-1134">Transmembrane beta strand</keyword>
<dbReference type="EMBL" id="CP158375">
    <property type="protein sequence ID" value="XDO96920.1"/>
    <property type="molecule type" value="Genomic_DNA"/>
</dbReference>
<keyword evidence="6 14" id="KW-0812">Transmembrane</keyword>
<keyword evidence="11 14" id="KW-0472">Membrane</keyword>
<evidence type="ECO:0000256" key="3">
    <source>
        <dbReference type="ARBA" id="ARBA00022448"/>
    </source>
</evidence>
<dbReference type="GO" id="GO:0015344">
    <property type="term" value="F:siderophore uptake transmembrane transporter activity"/>
    <property type="evidence" value="ECO:0007669"/>
    <property type="project" value="TreeGrafter"/>
</dbReference>
<evidence type="ECO:0000256" key="11">
    <source>
        <dbReference type="ARBA" id="ARBA00023136"/>
    </source>
</evidence>
<evidence type="ECO:0000313" key="19">
    <source>
        <dbReference type="EMBL" id="XDO96920.1"/>
    </source>
</evidence>
<keyword evidence="8" id="KW-0408">Iron</keyword>
<feature type="domain" description="TonB-dependent receptor plug" evidence="18">
    <location>
        <begin position="47"/>
        <end position="146"/>
    </location>
</feature>
<sequence>MRLLLSASIAVLAVASAGAATAQTNVDEVIITGERATTATKTDTPVIRTPQAISVVEADLFNDRAALTVQETLRYSAGAGAEPYGLDTRGDGPSLRGFSSAQYLDGLNKVLGFNLVPRTEVFTLERIEILRGPSSMLYGQGSTGGVVNMISKKPTFERGGQIAAQIGSFDRYQGMFDYQSPLTEDGDLAARLVAVVRDANMQTDHVRDDRVVISPSISWKPDAATTLTLIGLYQDDKTSSSQQFLPYVATLQDTFAKLPVDRFLGEPSYDRLNTDQLGVTLLANRRFNDVFEANANVRYVDASTEFREIYAYTYGNPANPFIDPANQIIPRSAYAINSDTNIFTADINGTARFTTGEIEHVLLAGVDILDLNSKSASGFGMVTPINAYNPIYGQPFDAPALATMPKLDQSQLGLYIQDQLRWRQLTVVAGVRRDRAKQKTEGSATQIDEATSFRVGAIYDLGNGFSPYASYSESFLPVAGLNAYGVAYRPQKGEQFEVGVKWRPILGALITVAAYDLNETNRQTNDPDNVVNLIQTGKISGKGVEFEASWTSPRDLTVTLAASHAKTEIENSSAAYEVGRQASDTPRNTASVWAIKTLQLQNDVDFRFGGGVRYVGHTDSIGSNITLRTPSYTIADALIGVDWGQWSLRATATNLFDKQYFAPCRFFGDCFTGQGRNVIATLGYRF</sequence>
<name>A0AB39KT83_9CAUL</name>
<gene>
    <name evidence="19" type="ORF">ABOZ73_00365</name>
</gene>
<keyword evidence="10 15" id="KW-0798">TonB box</keyword>
<dbReference type="RefSeq" id="WP_369059812.1">
    <property type="nucleotide sequence ID" value="NZ_CP158375.1"/>
</dbReference>
<dbReference type="GO" id="GO:0038023">
    <property type="term" value="F:signaling receptor activity"/>
    <property type="evidence" value="ECO:0007669"/>
    <property type="project" value="InterPro"/>
</dbReference>
<comment type="subcellular location">
    <subcellularLocation>
        <location evidence="1 14">Cell outer membrane</location>
        <topology evidence="1 14">Multi-pass membrane protein</topology>
    </subcellularLocation>
</comment>
<evidence type="ECO:0000256" key="1">
    <source>
        <dbReference type="ARBA" id="ARBA00004571"/>
    </source>
</evidence>
<evidence type="ECO:0000256" key="15">
    <source>
        <dbReference type="RuleBase" id="RU003357"/>
    </source>
</evidence>
<dbReference type="Gene3D" id="2.170.130.10">
    <property type="entry name" value="TonB-dependent receptor, plug domain"/>
    <property type="match status" value="1"/>
</dbReference>
<organism evidence="19">
    <name type="scientific">Caulobacter sp. 73W</name>
    <dbReference type="NCBI Taxonomy" id="3161137"/>
    <lineage>
        <taxon>Bacteria</taxon>
        <taxon>Pseudomonadati</taxon>
        <taxon>Pseudomonadota</taxon>
        <taxon>Alphaproteobacteria</taxon>
        <taxon>Caulobacterales</taxon>
        <taxon>Caulobacteraceae</taxon>
        <taxon>Caulobacter</taxon>
    </lineage>
</organism>
<dbReference type="GO" id="GO:0015891">
    <property type="term" value="P:siderophore transport"/>
    <property type="evidence" value="ECO:0007669"/>
    <property type="project" value="InterPro"/>
</dbReference>
<dbReference type="GO" id="GO:0009279">
    <property type="term" value="C:cell outer membrane"/>
    <property type="evidence" value="ECO:0007669"/>
    <property type="project" value="UniProtKB-SubCell"/>
</dbReference>
<evidence type="ECO:0000256" key="7">
    <source>
        <dbReference type="ARBA" id="ARBA00022729"/>
    </source>
</evidence>
<evidence type="ECO:0000256" key="12">
    <source>
        <dbReference type="ARBA" id="ARBA00023170"/>
    </source>
</evidence>
<protein>
    <submittedName>
        <fullName evidence="19">TonB-dependent siderophore receptor</fullName>
    </submittedName>
</protein>
<keyword evidence="13 14" id="KW-0998">Cell outer membrane</keyword>
<keyword evidence="7 16" id="KW-0732">Signal</keyword>
<dbReference type="PANTHER" id="PTHR32552:SF68">
    <property type="entry name" value="FERRICHROME OUTER MEMBRANE TRANSPORTER_PHAGE RECEPTOR"/>
    <property type="match status" value="1"/>
</dbReference>
<feature type="domain" description="TonB-dependent receptor-like beta-barrel" evidence="17">
    <location>
        <begin position="219"/>
        <end position="655"/>
    </location>
</feature>
<evidence type="ECO:0000256" key="5">
    <source>
        <dbReference type="ARBA" id="ARBA00022496"/>
    </source>
</evidence>
<dbReference type="InterPro" id="IPR037066">
    <property type="entry name" value="Plug_dom_sf"/>
</dbReference>
<evidence type="ECO:0000256" key="4">
    <source>
        <dbReference type="ARBA" id="ARBA00022452"/>
    </source>
</evidence>
<reference evidence="19" key="1">
    <citation type="submission" date="2024-06" db="EMBL/GenBank/DDBJ databases">
        <title>Caulobacter inopinatus, sp. nov.</title>
        <authorList>
            <person name="Donachie S.P."/>
        </authorList>
    </citation>
    <scope>NUCLEOTIDE SEQUENCE</scope>
    <source>
        <strain evidence="19">73W</strain>
    </source>
</reference>
<evidence type="ECO:0000256" key="6">
    <source>
        <dbReference type="ARBA" id="ARBA00022692"/>
    </source>
</evidence>
<evidence type="ECO:0000259" key="17">
    <source>
        <dbReference type="Pfam" id="PF00593"/>
    </source>
</evidence>
<dbReference type="Pfam" id="PF00593">
    <property type="entry name" value="TonB_dep_Rec_b-barrel"/>
    <property type="match status" value="1"/>
</dbReference>
<dbReference type="Gene3D" id="2.40.170.20">
    <property type="entry name" value="TonB-dependent receptor, beta-barrel domain"/>
    <property type="match status" value="1"/>
</dbReference>
<dbReference type="Pfam" id="PF07715">
    <property type="entry name" value="Plug"/>
    <property type="match status" value="1"/>
</dbReference>